<protein>
    <recommendedName>
        <fullName evidence="3">Elongation factor P hydroxylase</fullName>
    </recommendedName>
</protein>
<dbReference type="InterPro" id="IPR007411">
    <property type="entry name" value="EpmC"/>
</dbReference>
<sequence>MTINQNQALIRLFNRGLGKQFRTRLIDLGSEPLYLPADAQCPFHRIYFAHGFFSSALHELAHWTLAGKARRQRLDYGYWYHPDGRDAQQQAEFERVEVKPQAIEWALHQAAAMPFNVSVDNLGGIEVDRRAFQLRVQAQVRCYLVQGFPPRAAALIEDVRRHYRTPVLTSQQFEF</sequence>
<reference evidence="2" key="1">
    <citation type="submission" date="2016-10" db="EMBL/GenBank/DDBJ databases">
        <authorList>
            <person name="Varghese N."/>
            <person name="Submissions S."/>
        </authorList>
    </citation>
    <scope>NUCLEOTIDE SEQUENCE [LARGE SCALE GENOMIC DNA]</scope>
    <source>
        <strain evidence="2">DSM 23317</strain>
    </source>
</reference>
<evidence type="ECO:0000313" key="2">
    <source>
        <dbReference type="Proteomes" id="UP000199527"/>
    </source>
</evidence>
<dbReference type="EMBL" id="FNEM01000016">
    <property type="protein sequence ID" value="SDJ94465.1"/>
    <property type="molecule type" value="Genomic_DNA"/>
</dbReference>
<dbReference type="RefSeq" id="WP_090367115.1">
    <property type="nucleotide sequence ID" value="NZ_FNEM01000016.1"/>
</dbReference>
<accession>A0A1G8XX44</accession>
<name>A0A1G8XX44_9GAMM</name>
<dbReference type="AlphaFoldDB" id="A0A1G8XX44"/>
<evidence type="ECO:0000313" key="1">
    <source>
        <dbReference type="EMBL" id="SDJ94465.1"/>
    </source>
</evidence>
<dbReference type="OrthoDB" id="5298591at2"/>
<proteinExistence type="predicted"/>
<dbReference type="Proteomes" id="UP000199527">
    <property type="component" value="Unassembled WGS sequence"/>
</dbReference>
<dbReference type="Pfam" id="PF04315">
    <property type="entry name" value="EpmC"/>
    <property type="match status" value="1"/>
</dbReference>
<organism evidence="1 2">
    <name type="scientific">Ferrimonas sediminum</name>
    <dbReference type="NCBI Taxonomy" id="718193"/>
    <lineage>
        <taxon>Bacteria</taxon>
        <taxon>Pseudomonadati</taxon>
        <taxon>Pseudomonadota</taxon>
        <taxon>Gammaproteobacteria</taxon>
        <taxon>Alteromonadales</taxon>
        <taxon>Ferrimonadaceae</taxon>
        <taxon>Ferrimonas</taxon>
    </lineage>
</organism>
<keyword evidence="2" id="KW-1185">Reference proteome</keyword>
<gene>
    <name evidence="1" type="ORF">SAMN04488540_11613</name>
</gene>
<evidence type="ECO:0008006" key="3">
    <source>
        <dbReference type="Google" id="ProtNLM"/>
    </source>
</evidence>